<accession>A0A7L0HXM8</accession>
<feature type="non-terminal residue" evidence="1">
    <location>
        <position position="1"/>
    </location>
</feature>
<organism evidence="1 2">
    <name type="scientific">Arenaria interpres</name>
    <name type="common">Ruddy turnstone</name>
    <name type="synonym">Tringa interpres</name>
    <dbReference type="NCBI Taxonomy" id="54971"/>
    <lineage>
        <taxon>Eukaryota</taxon>
        <taxon>Metazoa</taxon>
        <taxon>Chordata</taxon>
        <taxon>Craniata</taxon>
        <taxon>Vertebrata</taxon>
        <taxon>Euteleostomi</taxon>
        <taxon>Archelosauria</taxon>
        <taxon>Archosauria</taxon>
        <taxon>Dinosauria</taxon>
        <taxon>Saurischia</taxon>
        <taxon>Theropoda</taxon>
        <taxon>Coelurosauria</taxon>
        <taxon>Aves</taxon>
        <taxon>Neognathae</taxon>
        <taxon>Neoaves</taxon>
        <taxon>Charadriiformes</taxon>
        <taxon>Scolopacidae</taxon>
        <taxon>Arenaria</taxon>
    </lineage>
</organism>
<comment type="caution">
    <text evidence="1">The sequence shown here is derived from an EMBL/GenBank/DDBJ whole genome shotgun (WGS) entry which is preliminary data.</text>
</comment>
<evidence type="ECO:0000313" key="1">
    <source>
        <dbReference type="EMBL" id="NXK24308.1"/>
    </source>
</evidence>
<keyword evidence="2" id="KW-1185">Reference proteome</keyword>
<gene>
    <name evidence="1" type="primary">Cb070</name>
    <name evidence="1" type="ORF">AREINT_R08571</name>
</gene>
<protein>
    <submittedName>
        <fullName evidence="1">CB070 protein</fullName>
    </submittedName>
</protein>
<proteinExistence type="predicted"/>
<dbReference type="EMBL" id="VXAK01017285">
    <property type="protein sequence ID" value="NXK24308.1"/>
    <property type="molecule type" value="Genomic_DNA"/>
</dbReference>
<name>A0A7L0HXM8_AREIN</name>
<reference evidence="1 2" key="1">
    <citation type="submission" date="2019-09" db="EMBL/GenBank/DDBJ databases">
        <title>Bird 10,000 Genomes (B10K) Project - Family phase.</title>
        <authorList>
            <person name="Zhang G."/>
        </authorList>
    </citation>
    <scope>NUCLEOTIDE SEQUENCE [LARGE SCALE GENOMIC DNA]</scope>
    <source>
        <strain evidence="1">B10K-DU-005-73</strain>
        <tissue evidence="1">Liver</tissue>
    </source>
</reference>
<dbReference type="PANTHER" id="PTHR34924:SF1">
    <property type="entry name" value="PROTEIN FAM166C"/>
    <property type="match status" value="1"/>
</dbReference>
<evidence type="ECO:0000313" key="2">
    <source>
        <dbReference type="Proteomes" id="UP000541811"/>
    </source>
</evidence>
<dbReference type="Proteomes" id="UP000541811">
    <property type="component" value="Unassembled WGS sequence"/>
</dbReference>
<dbReference type="AlphaFoldDB" id="A0A7L0HXM8"/>
<sequence length="106" mass="12711">PLRTRFNLDGGRSQVLSRFYQLSQRHRDFYRDKSGMSKIVPYFVLPVKEKDRYPHPLDLPPLSTKTRWHLLRLSPTNLRAYQTFPSGKRVPSKERAMRDRFFECRA</sequence>
<dbReference type="InterPro" id="IPR052329">
    <property type="entry name" value="CIMIP2C"/>
</dbReference>
<feature type="non-terminal residue" evidence="1">
    <location>
        <position position="106"/>
    </location>
</feature>
<dbReference type="PANTHER" id="PTHR34924">
    <property type="entry name" value="UPF0573 PROTEIN C2ORF70"/>
    <property type="match status" value="1"/>
</dbReference>